<comment type="caution">
    <text evidence="3">The sequence shown here is derived from an EMBL/GenBank/DDBJ whole genome shotgun (WGS) entry which is preliminary data.</text>
</comment>
<reference evidence="3 4" key="1">
    <citation type="submission" date="2023-12" db="EMBL/GenBank/DDBJ databases">
        <title>A high-quality genome assembly for Dillenia turbinata (Dilleniales).</title>
        <authorList>
            <person name="Chanderbali A."/>
        </authorList>
    </citation>
    <scope>NUCLEOTIDE SEQUENCE [LARGE SCALE GENOMIC DNA]</scope>
    <source>
        <strain evidence="3">LSX21</strain>
        <tissue evidence="3">Leaf</tissue>
    </source>
</reference>
<protein>
    <submittedName>
        <fullName evidence="3">Cupin 1</fullName>
    </submittedName>
</protein>
<dbReference type="PANTHER" id="PTHR31189:SF7">
    <property type="entry name" value="OS03G0197300 PROTEIN"/>
    <property type="match status" value="1"/>
</dbReference>
<dbReference type="InterPro" id="IPR006045">
    <property type="entry name" value="Cupin_1"/>
</dbReference>
<dbReference type="Pfam" id="PF00190">
    <property type="entry name" value="Cupin_1"/>
    <property type="match status" value="1"/>
</dbReference>
<keyword evidence="4" id="KW-1185">Reference proteome</keyword>
<accession>A0AAN8UYH9</accession>
<dbReference type="InterPro" id="IPR014710">
    <property type="entry name" value="RmlC-like_jellyroll"/>
</dbReference>
<evidence type="ECO:0000313" key="3">
    <source>
        <dbReference type="EMBL" id="KAK6924325.1"/>
    </source>
</evidence>
<dbReference type="Gene3D" id="2.60.120.10">
    <property type="entry name" value="Jelly Rolls"/>
    <property type="match status" value="2"/>
</dbReference>
<proteinExistence type="predicted"/>
<dbReference type="InterPro" id="IPR050253">
    <property type="entry name" value="Seed_Storage-Functional"/>
</dbReference>
<dbReference type="PANTHER" id="PTHR31189">
    <property type="entry name" value="OS03G0336100 PROTEIN-RELATED"/>
    <property type="match status" value="1"/>
</dbReference>
<dbReference type="SUPFAM" id="SSF51182">
    <property type="entry name" value="RmlC-like cupins"/>
    <property type="match status" value="2"/>
</dbReference>
<gene>
    <name evidence="3" type="ORF">RJ641_010525</name>
</gene>
<name>A0AAN8UYH9_9MAGN</name>
<dbReference type="EMBL" id="JBAMMX010000017">
    <property type="protein sequence ID" value="KAK6924325.1"/>
    <property type="molecule type" value="Genomic_DNA"/>
</dbReference>
<feature type="region of interest" description="Disordered" evidence="1">
    <location>
        <begin position="318"/>
        <end position="498"/>
    </location>
</feature>
<evidence type="ECO:0000256" key="1">
    <source>
        <dbReference type="SAM" id="MobiDB-lite"/>
    </source>
</evidence>
<dbReference type="Proteomes" id="UP001370490">
    <property type="component" value="Unassembled WGS sequence"/>
</dbReference>
<feature type="domain" description="Cupin type-1" evidence="2">
    <location>
        <begin position="134"/>
        <end position="288"/>
    </location>
</feature>
<dbReference type="AlphaFoldDB" id="A0AAN8UYH9"/>
<dbReference type="CDD" id="cd02245">
    <property type="entry name" value="cupin_7S_vicilin-like_C"/>
    <property type="match status" value="1"/>
</dbReference>
<sequence length="510" mass="59866">MRRLHLRRGDVYRLPPGTVFFVDSGLEPEREKLRIHAIFAGSGEDLHERSIGAYSSINDMLLGFDPVILQSAFQVSEGVIEGLTSRVKPPAIVHGVPKTMRSFWEWEEHFMNLFTKGGQGMYHLENKKKKISTFNIQDADKDVENCNGWSLTVTRKNLHALKGSEIGVFMVNLTKGAMMGPHWNPTATEISMALKGQGMVQVVCPSTANISDCQNKKFRVEEGDIFAVPRLHPMAQIAFNNDSFAFLGFSTTSKKNYPQFLAGQASVLHALDKNVLAAAFNASNATIDQLLSPQAESIILECTSCAEKLEKIMEEEIEREKEEAEEKKREEEEAKRRKEKEEARKRAEEDAKKREKEEARKKQEEEAQKREEEARKKEEEEAKRQEKEREEKERQQEEEAQREREKEEEAQREREREEEAQREREREEQAQREREKEKEAERQREEAAQREREREEEAEREWEKEEEARREEKEREEREKEEAGRPREEETKEREPSFEGRRFLWKLRNK</sequence>
<evidence type="ECO:0000259" key="2">
    <source>
        <dbReference type="SMART" id="SM00835"/>
    </source>
</evidence>
<organism evidence="3 4">
    <name type="scientific">Dillenia turbinata</name>
    <dbReference type="NCBI Taxonomy" id="194707"/>
    <lineage>
        <taxon>Eukaryota</taxon>
        <taxon>Viridiplantae</taxon>
        <taxon>Streptophyta</taxon>
        <taxon>Embryophyta</taxon>
        <taxon>Tracheophyta</taxon>
        <taxon>Spermatophyta</taxon>
        <taxon>Magnoliopsida</taxon>
        <taxon>eudicotyledons</taxon>
        <taxon>Gunneridae</taxon>
        <taxon>Pentapetalae</taxon>
        <taxon>Dilleniales</taxon>
        <taxon>Dilleniaceae</taxon>
        <taxon>Dillenia</taxon>
    </lineage>
</organism>
<dbReference type="InterPro" id="IPR011051">
    <property type="entry name" value="RmlC_Cupin_sf"/>
</dbReference>
<dbReference type="SMART" id="SM00835">
    <property type="entry name" value="Cupin_1"/>
    <property type="match status" value="1"/>
</dbReference>
<evidence type="ECO:0000313" key="4">
    <source>
        <dbReference type="Proteomes" id="UP001370490"/>
    </source>
</evidence>